<dbReference type="InterPro" id="IPR013022">
    <property type="entry name" value="Xyl_isomerase-like_TIM-brl"/>
</dbReference>
<organism evidence="2 3">
    <name type="scientific">Romboutsia faecis</name>
    <dbReference type="NCBI Taxonomy" id="2764597"/>
    <lineage>
        <taxon>Bacteria</taxon>
        <taxon>Bacillati</taxon>
        <taxon>Bacillota</taxon>
        <taxon>Clostridia</taxon>
        <taxon>Peptostreptococcales</taxon>
        <taxon>Peptostreptococcaceae</taxon>
        <taxon>Romboutsia</taxon>
    </lineage>
</organism>
<name>A0ABR7JN16_9FIRM</name>
<keyword evidence="3" id="KW-1185">Reference proteome</keyword>
<dbReference type="Pfam" id="PF01261">
    <property type="entry name" value="AP_endonuc_2"/>
    <property type="match status" value="1"/>
</dbReference>
<protein>
    <submittedName>
        <fullName evidence="2">Sugar phosphate isomerase/epimerase</fullName>
    </submittedName>
</protein>
<dbReference type="Proteomes" id="UP000609849">
    <property type="component" value="Unassembled WGS sequence"/>
</dbReference>
<reference evidence="2 3" key="1">
    <citation type="submission" date="2020-08" db="EMBL/GenBank/DDBJ databases">
        <authorList>
            <person name="Liu C."/>
            <person name="Sun Q."/>
        </authorList>
    </citation>
    <scope>NUCLEOTIDE SEQUENCE [LARGE SCALE GENOMIC DNA]</scope>
    <source>
        <strain evidence="2 3">NSJ-18</strain>
    </source>
</reference>
<gene>
    <name evidence="2" type="ORF">H8923_06015</name>
</gene>
<proteinExistence type="predicted"/>
<feature type="domain" description="Xylose isomerase-like TIM barrel" evidence="1">
    <location>
        <begin position="24"/>
        <end position="248"/>
    </location>
</feature>
<evidence type="ECO:0000313" key="2">
    <source>
        <dbReference type="EMBL" id="MBC5996312.1"/>
    </source>
</evidence>
<dbReference type="InterPro" id="IPR036237">
    <property type="entry name" value="Xyl_isomerase-like_sf"/>
</dbReference>
<dbReference type="Gene3D" id="3.20.20.150">
    <property type="entry name" value="Divalent-metal-dependent TIM barrel enzymes"/>
    <property type="match status" value="1"/>
</dbReference>
<keyword evidence="2" id="KW-0413">Isomerase</keyword>
<accession>A0ABR7JN16</accession>
<dbReference type="GO" id="GO:0016853">
    <property type="term" value="F:isomerase activity"/>
    <property type="evidence" value="ECO:0007669"/>
    <property type="project" value="UniProtKB-KW"/>
</dbReference>
<dbReference type="EMBL" id="JACRWE010000002">
    <property type="protein sequence ID" value="MBC5996312.1"/>
    <property type="molecule type" value="Genomic_DNA"/>
</dbReference>
<sequence length="257" mass="30128">MNFYISQLDENKKIIPIIEKYNVGLEIVQFSNPFILDNKEKFIKEYKTEWGSLLDEIDISIHGPFADLSAGSRDIEITKITSKRYNQAYEVAKEFNAKKIVYHNSYIPRLYTYTEWLQNTDKFWETFFKDKSNDIIYHLENVLEWDYFLIKETIDKVNKANFNACLDLGHTNVYSKLAIEQWIEALDNKIGHLHVHNNYGEEDSHFGIDKGNIDVKKIIGLVEKNNKDVSISLEIVDVDELKKSLEVLCEDGFISRR</sequence>
<evidence type="ECO:0000313" key="3">
    <source>
        <dbReference type="Proteomes" id="UP000609849"/>
    </source>
</evidence>
<comment type="caution">
    <text evidence="2">The sequence shown here is derived from an EMBL/GenBank/DDBJ whole genome shotgun (WGS) entry which is preliminary data.</text>
</comment>
<dbReference type="RefSeq" id="WP_153972056.1">
    <property type="nucleotide sequence ID" value="NZ_JACRWE010000002.1"/>
</dbReference>
<dbReference type="SUPFAM" id="SSF51658">
    <property type="entry name" value="Xylose isomerase-like"/>
    <property type="match status" value="1"/>
</dbReference>
<evidence type="ECO:0000259" key="1">
    <source>
        <dbReference type="Pfam" id="PF01261"/>
    </source>
</evidence>